<name>A0A1N6PGS3_9RHOO</name>
<evidence type="ECO:0000313" key="2">
    <source>
        <dbReference type="Proteomes" id="UP000186819"/>
    </source>
</evidence>
<gene>
    <name evidence="1" type="ORF">SAMN05421829_10240</name>
</gene>
<evidence type="ECO:0000313" key="1">
    <source>
        <dbReference type="EMBL" id="SIQ03574.1"/>
    </source>
</evidence>
<accession>A0A1N6PGS3</accession>
<protein>
    <submittedName>
        <fullName evidence="1">Uncharacterized protein</fullName>
    </submittedName>
</protein>
<proteinExistence type="predicted"/>
<sequence length="52" mass="6161">MRQSEVPQHRGEYLVENFGRNVYSVLRLFGSNRFALMNYGVSKYLDIRCFAK</sequence>
<dbReference type="EMBL" id="FTMD01000002">
    <property type="protein sequence ID" value="SIQ03574.1"/>
    <property type="molecule type" value="Genomic_DNA"/>
</dbReference>
<keyword evidence="2" id="KW-1185">Reference proteome</keyword>
<organism evidence="1 2">
    <name type="scientific">Aromatoleum tolulyticum</name>
    <dbReference type="NCBI Taxonomy" id="34027"/>
    <lineage>
        <taxon>Bacteria</taxon>
        <taxon>Pseudomonadati</taxon>
        <taxon>Pseudomonadota</taxon>
        <taxon>Betaproteobacteria</taxon>
        <taxon>Rhodocyclales</taxon>
        <taxon>Rhodocyclaceae</taxon>
        <taxon>Aromatoleum</taxon>
    </lineage>
</organism>
<reference evidence="2" key="1">
    <citation type="submission" date="2017-01" db="EMBL/GenBank/DDBJ databases">
        <authorList>
            <person name="Varghese N."/>
            <person name="Submissions S."/>
        </authorList>
    </citation>
    <scope>NUCLEOTIDE SEQUENCE [LARGE SCALE GENOMIC DNA]</scope>
    <source>
        <strain evidence="2">ATCC 51758</strain>
    </source>
</reference>
<dbReference type="Proteomes" id="UP000186819">
    <property type="component" value="Unassembled WGS sequence"/>
</dbReference>
<dbReference type="AlphaFoldDB" id="A0A1N6PGS3"/>